<evidence type="ECO:0000313" key="4">
    <source>
        <dbReference type="Proteomes" id="UP000553888"/>
    </source>
</evidence>
<dbReference type="Gene3D" id="1.20.5.780">
    <property type="entry name" value="Single helix bin"/>
    <property type="match status" value="1"/>
</dbReference>
<dbReference type="AlphaFoldDB" id="A0A852YNU2"/>
<evidence type="ECO:0000256" key="2">
    <source>
        <dbReference type="ARBA" id="ARBA00049988"/>
    </source>
</evidence>
<evidence type="ECO:0000313" key="3">
    <source>
        <dbReference type="EMBL" id="NYG98875.1"/>
    </source>
</evidence>
<dbReference type="Pfam" id="PF08681">
    <property type="entry name" value="TacA1"/>
    <property type="match status" value="1"/>
</dbReference>
<dbReference type="EMBL" id="JACBZY010000001">
    <property type="protein sequence ID" value="NYG98875.1"/>
    <property type="molecule type" value="Genomic_DNA"/>
</dbReference>
<proteinExistence type="inferred from homology"/>
<dbReference type="PANTHER" id="PTHR35401">
    <property type="entry name" value="COPG FAMILY HELIX-TURN-HELIX PROTEIN-RELATED-RELATED"/>
    <property type="match status" value="1"/>
</dbReference>
<comment type="caution">
    <text evidence="3">The sequence shown here is derived from an EMBL/GenBank/DDBJ whole genome shotgun (WGS) entry which is preliminary data.</text>
</comment>
<evidence type="ECO:0000256" key="1">
    <source>
        <dbReference type="ARBA" id="ARBA00022649"/>
    </source>
</evidence>
<organism evidence="3 4">
    <name type="scientific">Schumannella luteola</name>
    <dbReference type="NCBI Taxonomy" id="472059"/>
    <lineage>
        <taxon>Bacteria</taxon>
        <taxon>Bacillati</taxon>
        <taxon>Actinomycetota</taxon>
        <taxon>Actinomycetes</taxon>
        <taxon>Micrococcales</taxon>
        <taxon>Microbacteriaceae</taxon>
        <taxon>Schumannella</taxon>
    </lineage>
</organism>
<dbReference type="InterPro" id="IPR010985">
    <property type="entry name" value="Ribbon_hlx_hlx"/>
</dbReference>
<dbReference type="GO" id="GO:0006355">
    <property type="term" value="P:regulation of DNA-templated transcription"/>
    <property type="evidence" value="ECO:0007669"/>
    <property type="project" value="InterPro"/>
</dbReference>
<gene>
    <name evidence="3" type="ORF">BJ979_001501</name>
</gene>
<name>A0A852YNU2_9MICO</name>
<dbReference type="RefSeq" id="WP_179566720.1">
    <property type="nucleotide sequence ID" value="NZ_JACBZY010000001.1"/>
</dbReference>
<keyword evidence="1" id="KW-1277">Toxin-antitoxin system</keyword>
<protein>
    <submittedName>
        <fullName evidence="3">Uncharacterized protein (DUF1778 family)</fullName>
    </submittedName>
</protein>
<dbReference type="InterPro" id="IPR014795">
    <property type="entry name" value="TacA_1-like"/>
</dbReference>
<reference evidence="3 4" key="1">
    <citation type="submission" date="2020-07" db="EMBL/GenBank/DDBJ databases">
        <title>Sequencing the genomes of 1000 actinobacteria strains.</title>
        <authorList>
            <person name="Klenk H.-P."/>
        </authorList>
    </citation>
    <scope>NUCLEOTIDE SEQUENCE [LARGE SCALE GENOMIC DNA]</scope>
    <source>
        <strain evidence="3 4">DSM 23141</strain>
    </source>
</reference>
<accession>A0A852YNU2</accession>
<sequence length="90" mass="9939">MAATKSERLELRLTGEQKSEIEQAAALSGRSVTDFSVTVLVREAEEVIRVERELHVSQESWDAFNAILDSPAKPVSGLADLLRRPSVFAE</sequence>
<dbReference type="Proteomes" id="UP000553888">
    <property type="component" value="Unassembled WGS sequence"/>
</dbReference>
<keyword evidence="4" id="KW-1185">Reference proteome</keyword>
<dbReference type="SUPFAM" id="SSF47598">
    <property type="entry name" value="Ribbon-helix-helix"/>
    <property type="match status" value="1"/>
</dbReference>
<comment type="similarity">
    <text evidence="2">Belongs to the TacA antitoxin family.</text>
</comment>